<sequence>MGAICLIDTSIFLEILNVPQKASQSELIFQELKEKIEARESLFLPMATILETGNHIAKAKKVDGTQRRTCAKKFVNWVTQALEGKSPFTPISFLKKEDLQGWLKEFPDEAMQGRGLGDLSIIHDWQRICDQNPSRRVYIWSLDKHLKGYNRPPKL</sequence>
<protein>
    <recommendedName>
        <fullName evidence="3">PIN domain-containing protein</fullName>
    </recommendedName>
</protein>
<evidence type="ECO:0000313" key="1">
    <source>
        <dbReference type="EMBL" id="GCA93145.1"/>
    </source>
</evidence>
<evidence type="ECO:0000313" key="2">
    <source>
        <dbReference type="Proteomes" id="UP000321223"/>
    </source>
</evidence>
<dbReference type="RefSeq" id="WP_147070177.1">
    <property type="nucleotide sequence ID" value="NZ_BHVU01000087.1"/>
</dbReference>
<name>A0A510PH51_MICAE</name>
<organism evidence="1 2">
    <name type="scientific">Microcystis aeruginosa 11-30S32</name>
    <dbReference type="NCBI Taxonomy" id="2358142"/>
    <lineage>
        <taxon>Bacteria</taxon>
        <taxon>Bacillati</taxon>
        <taxon>Cyanobacteriota</taxon>
        <taxon>Cyanophyceae</taxon>
        <taxon>Oscillatoriophycideae</taxon>
        <taxon>Chroococcales</taxon>
        <taxon>Microcystaceae</taxon>
        <taxon>Microcystis</taxon>
    </lineage>
</organism>
<dbReference type="EMBL" id="BHVU01000087">
    <property type="protein sequence ID" value="GCA93145.1"/>
    <property type="molecule type" value="Genomic_DNA"/>
</dbReference>
<accession>A0A510PH51</accession>
<comment type="caution">
    <text evidence="1">The sequence shown here is derived from an EMBL/GenBank/DDBJ whole genome shotgun (WGS) entry which is preliminary data.</text>
</comment>
<reference evidence="1 2" key="1">
    <citation type="journal article" date="2019" name="Appl. Environ. Microbiol.">
        <title>Co-occurrence of broad and narrow host-range viruses infecting the toxic bloom-forming cyanobacterium Microcystis aeruginosa.</title>
        <authorList>
            <person name="Morimoto D."/>
            <person name="Tominaga K."/>
            <person name="Nishimura Y."/>
            <person name="Yoshida N."/>
            <person name="Kimura S."/>
            <person name="Sako Y."/>
            <person name="Yoshida T."/>
        </authorList>
    </citation>
    <scope>NUCLEOTIDE SEQUENCE [LARGE SCALE GENOMIC DNA]</scope>
    <source>
        <strain evidence="1 2">11-30S32</strain>
    </source>
</reference>
<dbReference type="AlphaFoldDB" id="A0A510PH51"/>
<dbReference type="Proteomes" id="UP000321223">
    <property type="component" value="Unassembled WGS sequence"/>
</dbReference>
<proteinExistence type="predicted"/>
<evidence type="ECO:0008006" key="3">
    <source>
        <dbReference type="Google" id="ProtNLM"/>
    </source>
</evidence>
<gene>
    <name evidence="1" type="ORF">MAE30S32_17970</name>
</gene>